<name>A0A183BY65_GLOPA</name>
<reference evidence="2" key="1">
    <citation type="submission" date="2014-05" db="EMBL/GenBank/DDBJ databases">
        <title>The genome and life-stage specific transcriptomes of Globodera pallida elucidate key aspects of plant parasitism by a cyst nematode.</title>
        <authorList>
            <person name="Cotton J.A."/>
            <person name="Lilley C.J."/>
            <person name="Jones L.M."/>
            <person name="Kikuchi T."/>
            <person name="Reid A.J."/>
            <person name="Thorpe P."/>
            <person name="Tsai I.J."/>
            <person name="Beasley H."/>
            <person name="Blok V."/>
            <person name="Cock P.J.A."/>
            <person name="Van den Akker S.E."/>
            <person name="Holroyd N."/>
            <person name="Hunt M."/>
            <person name="Mantelin S."/>
            <person name="Naghra H."/>
            <person name="Pain A."/>
            <person name="Palomares-Rius J.E."/>
            <person name="Zarowiecki M."/>
            <person name="Berriman M."/>
            <person name="Jones J.T."/>
            <person name="Urwin P.E."/>
        </authorList>
    </citation>
    <scope>NUCLEOTIDE SEQUENCE [LARGE SCALE GENOMIC DNA]</scope>
    <source>
        <strain evidence="2">Lindley</strain>
    </source>
</reference>
<organism evidence="2 3">
    <name type="scientific">Globodera pallida</name>
    <name type="common">Potato cyst nematode worm</name>
    <name type="synonym">Heterodera pallida</name>
    <dbReference type="NCBI Taxonomy" id="36090"/>
    <lineage>
        <taxon>Eukaryota</taxon>
        <taxon>Metazoa</taxon>
        <taxon>Ecdysozoa</taxon>
        <taxon>Nematoda</taxon>
        <taxon>Chromadorea</taxon>
        <taxon>Rhabditida</taxon>
        <taxon>Tylenchina</taxon>
        <taxon>Tylenchomorpha</taxon>
        <taxon>Tylenchoidea</taxon>
        <taxon>Heteroderidae</taxon>
        <taxon>Heteroderinae</taxon>
        <taxon>Globodera</taxon>
    </lineage>
</organism>
<evidence type="ECO:0000313" key="3">
    <source>
        <dbReference type="WBParaSite" id="GPLIN_000555500"/>
    </source>
</evidence>
<keyword evidence="2" id="KW-1185">Reference proteome</keyword>
<dbReference type="AlphaFoldDB" id="A0A183BY65"/>
<protein>
    <submittedName>
        <fullName evidence="3">Uncharacterized protein</fullName>
    </submittedName>
</protein>
<proteinExistence type="predicted"/>
<feature type="region of interest" description="Disordered" evidence="1">
    <location>
        <begin position="1"/>
        <end position="26"/>
    </location>
</feature>
<accession>A0A183BY65</accession>
<dbReference type="Proteomes" id="UP000050741">
    <property type="component" value="Unassembled WGS sequence"/>
</dbReference>
<dbReference type="WBParaSite" id="GPLIN_000555500">
    <property type="protein sequence ID" value="GPLIN_000555500"/>
    <property type="gene ID" value="GPLIN_000555500"/>
</dbReference>
<evidence type="ECO:0000256" key="1">
    <source>
        <dbReference type="SAM" id="MobiDB-lite"/>
    </source>
</evidence>
<evidence type="ECO:0000313" key="2">
    <source>
        <dbReference type="Proteomes" id="UP000050741"/>
    </source>
</evidence>
<sequence>MGGRKMPSKWQKVFGGESTRNARPGTLQNSCSSLATEGFVTSGLLTDAEVISVYLHHSHPHVTLSEQYPLQFPTKRRTATDPYKAKGQIVLQIDKVSKFAGEDENSRRLSEAVYIRGRDGQNFGFRVSEISRFLAVSDFGI</sequence>
<reference evidence="3" key="2">
    <citation type="submission" date="2016-06" db="UniProtKB">
        <authorList>
            <consortium name="WormBaseParasite"/>
        </authorList>
    </citation>
    <scope>IDENTIFICATION</scope>
</reference>